<dbReference type="OrthoDB" id="5877963at2759"/>
<dbReference type="PANTHER" id="PTHR42865:SF7">
    <property type="entry name" value="PROTON_GLUTAMATE-ASPARTATE SYMPORTER"/>
    <property type="match status" value="1"/>
</dbReference>
<keyword evidence="7" id="KW-0769">Symport</keyword>
<feature type="transmembrane region" description="Helical" evidence="7">
    <location>
        <begin position="377"/>
        <end position="398"/>
    </location>
</feature>
<evidence type="ECO:0000256" key="2">
    <source>
        <dbReference type="ARBA" id="ARBA00022448"/>
    </source>
</evidence>
<dbReference type="GO" id="GO:0015293">
    <property type="term" value="F:symporter activity"/>
    <property type="evidence" value="ECO:0007669"/>
    <property type="project" value="UniProtKB-UniRule"/>
</dbReference>
<feature type="transmembrane region" description="Helical" evidence="7">
    <location>
        <begin position="140"/>
        <end position="157"/>
    </location>
</feature>
<evidence type="ECO:0000256" key="3">
    <source>
        <dbReference type="ARBA" id="ARBA00022475"/>
    </source>
</evidence>
<feature type="transmembrane region" description="Helical" evidence="7">
    <location>
        <begin position="177"/>
        <end position="195"/>
    </location>
</feature>
<keyword evidence="4 7" id="KW-0812">Transmembrane</keyword>
<keyword evidence="2 7" id="KW-0813">Transport</keyword>
<keyword evidence="3" id="KW-1003">Cell membrane</keyword>
<name>A0A9W6TGD8_9STRA</name>
<keyword evidence="9" id="KW-1185">Reference proteome</keyword>
<feature type="transmembrane region" description="Helical" evidence="7">
    <location>
        <begin position="481"/>
        <end position="504"/>
    </location>
</feature>
<evidence type="ECO:0000256" key="4">
    <source>
        <dbReference type="ARBA" id="ARBA00022692"/>
    </source>
</evidence>
<feature type="transmembrane region" description="Helical" evidence="7">
    <location>
        <begin position="525"/>
        <end position="553"/>
    </location>
</feature>
<accession>A0A9W6TGD8</accession>
<dbReference type="Proteomes" id="UP001165083">
    <property type="component" value="Unassembled WGS sequence"/>
</dbReference>
<evidence type="ECO:0000313" key="8">
    <source>
        <dbReference type="EMBL" id="GMF12038.1"/>
    </source>
</evidence>
<dbReference type="Pfam" id="PF00375">
    <property type="entry name" value="SDF"/>
    <property type="match status" value="1"/>
</dbReference>
<dbReference type="EMBL" id="BSXW01000099">
    <property type="protein sequence ID" value="GMF12038.1"/>
    <property type="molecule type" value="Genomic_DNA"/>
</dbReference>
<dbReference type="InterPro" id="IPR001991">
    <property type="entry name" value="Na-dicarboxylate_symporter"/>
</dbReference>
<gene>
    <name evidence="8" type="ORF">Plil01_000269700</name>
</gene>
<evidence type="ECO:0000256" key="6">
    <source>
        <dbReference type="ARBA" id="ARBA00023136"/>
    </source>
</evidence>
<comment type="caution">
    <text evidence="8">The sequence shown here is derived from an EMBL/GenBank/DDBJ whole genome shotgun (WGS) entry which is preliminary data.</text>
</comment>
<evidence type="ECO:0000256" key="7">
    <source>
        <dbReference type="RuleBase" id="RU361216"/>
    </source>
</evidence>
<dbReference type="PANTHER" id="PTHR42865">
    <property type="entry name" value="PROTON/GLUTAMATE-ASPARTATE SYMPORTER"/>
    <property type="match status" value="1"/>
</dbReference>
<organism evidence="8 9">
    <name type="scientific">Phytophthora lilii</name>
    <dbReference type="NCBI Taxonomy" id="2077276"/>
    <lineage>
        <taxon>Eukaryota</taxon>
        <taxon>Sar</taxon>
        <taxon>Stramenopiles</taxon>
        <taxon>Oomycota</taxon>
        <taxon>Peronosporomycetes</taxon>
        <taxon>Peronosporales</taxon>
        <taxon>Peronosporaceae</taxon>
        <taxon>Phytophthora</taxon>
    </lineage>
</organism>
<sequence length="620" mass="66335">MAQRKSDFAQFDNSIMRDGTGSEFSAPSMLSPVSGFSSETGSTFFYGGGYAHAPNARPAPPYSATLRTNFRSAASNQNGGSGMGARPNSALPAAVQDDASESPDAAFRHFRTPANDPGMPFSGMVVTASPLYGRASKRNMMFIVLAIVIGSVVGVLLKHFKIDTTAAQWVMTPGNLFVRAVQCVVVPMVLVNLVVATADIMNKGLGKRLSLRMTMVLMLSIIAAILQGLLTGVIMHSVFTLYQKNEATSSTDAIFGIQCGNGKYLEADKVGVVTCSATSVTGNSQFALDDVNSALVRNEALTGTNTTLSDNVLSIIDQVVPENIMAAFISNTLLSIAAFSLPLGVTLTYSFHGPTNLNPLLEFFREVKETLVHMAHWILRFTPFAVLSLLAGSLAMSLEDSVADQPLRLVLHVVGALAVSVLVHMLVVVPAAFMVFTRRNPFRFMRQMLPAYVYSLGCSSSMATMPLSLQCIETSRQLPSPVMHFVLSVGTSLHMPGTALYLALLVHFMADVAGVAEAQSATSMLITFLGVFLCTVTAPPVPAGALTVLTAAWNIVFPETAIPDNLYALVVASDVFLDRFVTLCNVNAQAMLCRVLADQVDENESSGIDPRVQVQQYSVR</sequence>
<comment type="subcellular location">
    <subcellularLocation>
        <location evidence="1">Cell membrane</location>
        <topology evidence="1">Multi-pass membrane protein</topology>
    </subcellularLocation>
    <subcellularLocation>
        <location evidence="7">Membrane</location>
        <topology evidence="7">Multi-pass membrane protein</topology>
    </subcellularLocation>
</comment>
<evidence type="ECO:0000256" key="5">
    <source>
        <dbReference type="ARBA" id="ARBA00022989"/>
    </source>
</evidence>
<keyword evidence="5 7" id="KW-1133">Transmembrane helix</keyword>
<dbReference type="GO" id="GO:0005886">
    <property type="term" value="C:plasma membrane"/>
    <property type="evidence" value="ECO:0007669"/>
    <property type="project" value="UniProtKB-SubCell"/>
</dbReference>
<evidence type="ECO:0000256" key="1">
    <source>
        <dbReference type="ARBA" id="ARBA00004651"/>
    </source>
</evidence>
<dbReference type="SUPFAM" id="SSF118215">
    <property type="entry name" value="Proton glutamate symport protein"/>
    <property type="match status" value="1"/>
</dbReference>
<reference evidence="8" key="1">
    <citation type="submission" date="2023-04" db="EMBL/GenBank/DDBJ databases">
        <title>Phytophthora lilii NBRC 32176.</title>
        <authorList>
            <person name="Ichikawa N."/>
            <person name="Sato H."/>
            <person name="Tonouchi N."/>
        </authorList>
    </citation>
    <scope>NUCLEOTIDE SEQUENCE</scope>
    <source>
        <strain evidence="8">NBRC 32176</strain>
    </source>
</reference>
<dbReference type="AlphaFoldDB" id="A0A9W6TGD8"/>
<proteinExistence type="inferred from homology"/>
<feature type="transmembrane region" description="Helical" evidence="7">
    <location>
        <begin position="449"/>
        <end position="469"/>
    </location>
</feature>
<protein>
    <recommendedName>
        <fullName evidence="7">Amino acid transporter</fullName>
    </recommendedName>
</protein>
<keyword evidence="6 7" id="KW-0472">Membrane</keyword>
<comment type="similarity">
    <text evidence="7">Belongs to the dicarboxylate/amino acid:cation symporter (DAACS) (TC 2.A.23) family.</text>
</comment>
<evidence type="ECO:0000313" key="9">
    <source>
        <dbReference type="Proteomes" id="UP001165083"/>
    </source>
</evidence>
<dbReference type="InterPro" id="IPR036458">
    <property type="entry name" value="Na:dicarbo_symporter_sf"/>
</dbReference>
<feature type="transmembrane region" description="Helical" evidence="7">
    <location>
        <begin position="410"/>
        <end position="437"/>
    </location>
</feature>
<dbReference type="PRINTS" id="PR00173">
    <property type="entry name" value="EDTRNSPORT"/>
</dbReference>
<dbReference type="Gene3D" id="1.10.3860.10">
    <property type="entry name" value="Sodium:dicarboxylate symporter"/>
    <property type="match status" value="1"/>
</dbReference>
<feature type="transmembrane region" description="Helical" evidence="7">
    <location>
        <begin position="216"/>
        <end position="239"/>
    </location>
</feature>